<gene>
    <name evidence="1" type="ORF">IJ22_18290</name>
</gene>
<reference evidence="2" key="1">
    <citation type="submission" date="2015-12" db="EMBL/GenBank/DDBJ databases">
        <title>Complete genome sequences of two moderately thermophilic Paenibacillus species.</title>
        <authorList>
            <person name="Butler R.III."/>
            <person name="Wang J."/>
            <person name="Stark B.C."/>
            <person name="Pombert J.-F."/>
        </authorList>
    </citation>
    <scope>NUCLEOTIDE SEQUENCE [LARGE SCALE GENOMIC DNA]</scope>
    <source>
        <strain evidence="2">32O-Y</strain>
    </source>
</reference>
<dbReference type="KEGG" id="pnp:IJ22_18290"/>
<evidence type="ECO:0000313" key="2">
    <source>
        <dbReference type="Proteomes" id="UP000061660"/>
    </source>
</evidence>
<name>A0A0U2IM82_9BACL</name>
<dbReference type="EMBL" id="CP013652">
    <property type="protein sequence ID" value="ALS22203.1"/>
    <property type="molecule type" value="Genomic_DNA"/>
</dbReference>
<protein>
    <submittedName>
        <fullName evidence="1">Uncharacterized protein</fullName>
    </submittedName>
</protein>
<organism evidence="1 2">
    <name type="scientific">Paenibacillus naphthalenovorans</name>
    <dbReference type="NCBI Taxonomy" id="162209"/>
    <lineage>
        <taxon>Bacteria</taxon>
        <taxon>Bacillati</taxon>
        <taxon>Bacillota</taxon>
        <taxon>Bacilli</taxon>
        <taxon>Bacillales</taxon>
        <taxon>Paenibacillaceae</taxon>
        <taxon>Paenibacillus</taxon>
    </lineage>
</organism>
<reference evidence="1 2" key="2">
    <citation type="journal article" date="2016" name="Genome Announc.">
        <title>Complete Genome Sequences of Two Interactive Moderate Thermophiles, Paenibacillus napthalenovorans 32O-Y and Paenibacillus sp. 32O-W.</title>
        <authorList>
            <person name="Butler R.R.III."/>
            <person name="Wang J."/>
            <person name="Stark B.C."/>
            <person name="Pombert J.F."/>
        </authorList>
    </citation>
    <scope>NUCLEOTIDE SEQUENCE [LARGE SCALE GENOMIC DNA]</scope>
    <source>
        <strain evidence="1 2">32O-Y</strain>
    </source>
</reference>
<dbReference type="PATRIC" id="fig|162209.4.peg.1939"/>
<evidence type="ECO:0000313" key="1">
    <source>
        <dbReference type="EMBL" id="ALS22203.1"/>
    </source>
</evidence>
<keyword evidence="2" id="KW-1185">Reference proteome</keyword>
<dbReference type="STRING" id="162209.IJ22_18290"/>
<proteinExistence type="predicted"/>
<dbReference type="AlphaFoldDB" id="A0A0U2IM82"/>
<sequence>MNYEVYGRLEVHFKHFVDADSHNEATEKVEKLLNGIAKLDGDLYMKDGRELPIISDRVKILLYDVTREDEL</sequence>
<dbReference type="RefSeq" id="WP_062408520.1">
    <property type="nucleotide sequence ID" value="NZ_CP013652.1"/>
</dbReference>
<dbReference type="Proteomes" id="UP000061660">
    <property type="component" value="Chromosome"/>
</dbReference>
<accession>A0A0U2IM82</accession>